<accession>A0A388LCD0</accession>
<reference evidence="2 3" key="1">
    <citation type="journal article" date="2018" name="Cell">
        <title>The Chara Genome: Secondary Complexity and Implications for Plant Terrestrialization.</title>
        <authorList>
            <person name="Nishiyama T."/>
            <person name="Sakayama H."/>
            <person name="Vries J.D."/>
            <person name="Buschmann H."/>
            <person name="Saint-Marcoux D."/>
            <person name="Ullrich K.K."/>
            <person name="Haas F.B."/>
            <person name="Vanderstraeten L."/>
            <person name="Becker D."/>
            <person name="Lang D."/>
            <person name="Vosolsobe S."/>
            <person name="Rombauts S."/>
            <person name="Wilhelmsson P.K.I."/>
            <person name="Janitza P."/>
            <person name="Kern R."/>
            <person name="Heyl A."/>
            <person name="Rumpler F."/>
            <person name="Villalobos L.I.A.C."/>
            <person name="Clay J.M."/>
            <person name="Skokan R."/>
            <person name="Toyoda A."/>
            <person name="Suzuki Y."/>
            <person name="Kagoshima H."/>
            <person name="Schijlen E."/>
            <person name="Tajeshwar N."/>
            <person name="Catarino B."/>
            <person name="Hetherington A.J."/>
            <person name="Saltykova A."/>
            <person name="Bonnot C."/>
            <person name="Breuninger H."/>
            <person name="Symeonidi A."/>
            <person name="Radhakrishnan G.V."/>
            <person name="Van Nieuwerburgh F."/>
            <person name="Deforce D."/>
            <person name="Chang C."/>
            <person name="Karol K.G."/>
            <person name="Hedrich R."/>
            <person name="Ulvskov P."/>
            <person name="Glockner G."/>
            <person name="Delwiche C.F."/>
            <person name="Petrasek J."/>
            <person name="Van de Peer Y."/>
            <person name="Friml J."/>
            <person name="Beilby M."/>
            <person name="Dolan L."/>
            <person name="Kohara Y."/>
            <person name="Sugano S."/>
            <person name="Fujiyama A."/>
            <person name="Delaux P.-M."/>
            <person name="Quint M."/>
            <person name="TheiBen G."/>
            <person name="Hagemann M."/>
            <person name="Harholt J."/>
            <person name="Dunand C."/>
            <person name="Zachgo S."/>
            <person name="Langdale J."/>
            <person name="Maumus F."/>
            <person name="Straeten D.V.D."/>
            <person name="Gould S.B."/>
            <person name="Rensing S.A."/>
        </authorList>
    </citation>
    <scope>NUCLEOTIDE SEQUENCE [LARGE SCALE GENOMIC DNA]</scope>
    <source>
        <strain evidence="2 3">S276</strain>
    </source>
</reference>
<dbReference type="PANTHER" id="PTHR47604">
    <property type="entry name" value="ADENYLYL CYCLASE"/>
    <property type="match status" value="1"/>
</dbReference>
<gene>
    <name evidence="2" type="ORF">CBR_g30222</name>
</gene>
<dbReference type="Proteomes" id="UP000265515">
    <property type="component" value="Unassembled WGS sequence"/>
</dbReference>
<dbReference type="EMBL" id="BFEA01000333">
    <property type="protein sequence ID" value="GBG79960.1"/>
    <property type="molecule type" value="Genomic_DNA"/>
</dbReference>
<feature type="compositionally biased region" description="Basic and acidic residues" evidence="1">
    <location>
        <begin position="381"/>
        <end position="400"/>
    </location>
</feature>
<evidence type="ECO:0000313" key="2">
    <source>
        <dbReference type="EMBL" id="GBG79960.1"/>
    </source>
</evidence>
<dbReference type="InterPro" id="IPR011990">
    <property type="entry name" value="TPR-like_helical_dom_sf"/>
</dbReference>
<feature type="compositionally biased region" description="Acidic residues" evidence="1">
    <location>
        <begin position="357"/>
        <end position="380"/>
    </location>
</feature>
<dbReference type="OMA" id="SAPRNAW"/>
<dbReference type="OrthoDB" id="2016320at2759"/>
<evidence type="ECO:0000313" key="3">
    <source>
        <dbReference type="Proteomes" id="UP000265515"/>
    </source>
</evidence>
<evidence type="ECO:0000256" key="1">
    <source>
        <dbReference type="SAM" id="MobiDB-lite"/>
    </source>
</evidence>
<dbReference type="Gramene" id="GBG79960">
    <property type="protein sequence ID" value="GBG79960"/>
    <property type="gene ID" value="CBR_g30222"/>
</dbReference>
<comment type="caution">
    <text evidence="2">The sequence shown here is derived from an EMBL/GenBank/DDBJ whole genome shotgun (WGS) entry which is preliminary data.</text>
</comment>
<evidence type="ECO:0008006" key="4">
    <source>
        <dbReference type="Google" id="ProtNLM"/>
    </source>
</evidence>
<dbReference type="PANTHER" id="PTHR47604:SF1">
    <property type="entry name" value="ADENYLYL CYCLASE"/>
    <property type="match status" value="1"/>
</dbReference>
<dbReference type="Gene3D" id="1.25.40.10">
    <property type="entry name" value="Tetratricopeptide repeat domain"/>
    <property type="match status" value="1"/>
</dbReference>
<keyword evidence="3" id="KW-1185">Reference proteome</keyword>
<feature type="region of interest" description="Disordered" evidence="1">
    <location>
        <begin position="352"/>
        <end position="400"/>
    </location>
</feature>
<dbReference type="AlphaFoldDB" id="A0A388LCD0"/>
<proteinExistence type="predicted"/>
<organism evidence="2 3">
    <name type="scientific">Chara braunii</name>
    <name type="common">Braun's stonewort</name>
    <dbReference type="NCBI Taxonomy" id="69332"/>
    <lineage>
        <taxon>Eukaryota</taxon>
        <taxon>Viridiplantae</taxon>
        <taxon>Streptophyta</taxon>
        <taxon>Charophyceae</taxon>
        <taxon>Charales</taxon>
        <taxon>Characeae</taxon>
        <taxon>Chara</taxon>
    </lineage>
</organism>
<sequence length="400" mass="44926">MVRGLCRSTAWGVEELGAQHGVSKSLAFLRPSLASLVSSRRWSDASVQVELEKDESSSGAQKVHNDIWEVLGKGQLPSRQRFHAMLQQCSTPDDLDVAFMTTERLRVIRAARRQMSNFGPGTSLLLMRACIRAGDLERAMTVLYRFNVWGLTPSLEAAHELLVHVARKGDLKMVQKVLRIMAKNGIYPVPETASIITRAFTGNFPAAMKIAVEFEVNGVPLYPKTIDRCMMTSASYGNAQHVMELQKVREKRGVPASIKSGLALAQAHLLLGNVEQAANLIESFNMDRKKLDHAIEKMVKRWPAYLQHYAAQGSTTQASLLELEKNLSALVEQLRSRNLEININVREDFATGKVTVDDEGEREEQEELEAESDDESEEENEVNREQEHKEKKKAIEDTLW</sequence>
<name>A0A388LCD0_CHABU</name>
<protein>
    <recommendedName>
        <fullName evidence="4">Pentacotripeptide-repeat region of PRORP domain-containing protein</fullName>
    </recommendedName>
</protein>
<dbReference type="STRING" id="69332.A0A388LCD0"/>